<evidence type="ECO:0000256" key="2">
    <source>
        <dbReference type="ARBA" id="ARBA00023125"/>
    </source>
</evidence>
<dbReference type="PANTHER" id="PTHR30349:SF41">
    <property type="entry name" value="INTEGRASE_RECOMBINASE PROTEIN MJ0367-RELATED"/>
    <property type="match status" value="1"/>
</dbReference>
<dbReference type="AlphaFoldDB" id="A0A9P4A723"/>
<reference evidence="5 6" key="1">
    <citation type="journal article" date="2019" name="Nat. Med.">
        <title>A library of human gut bacterial isolates paired with longitudinal multiomics data enables mechanistic microbiome research.</title>
        <authorList>
            <person name="Poyet M."/>
            <person name="Groussin M."/>
            <person name="Gibbons S.M."/>
            <person name="Avila-Pacheco J."/>
            <person name="Jiang X."/>
            <person name="Kearney S.M."/>
            <person name="Perrotta A.R."/>
            <person name="Berdy B."/>
            <person name="Zhao S."/>
            <person name="Lieberman T.D."/>
            <person name="Swanson P.K."/>
            <person name="Smith M."/>
            <person name="Roesemann S."/>
            <person name="Alexander J.E."/>
            <person name="Rich S.A."/>
            <person name="Livny J."/>
            <person name="Vlamakis H."/>
            <person name="Clish C."/>
            <person name="Bullock K."/>
            <person name="Deik A."/>
            <person name="Scott J."/>
            <person name="Pierce K.A."/>
            <person name="Xavier R.J."/>
            <person name="Alm E.J."/>
        </authorList>
    </citation>
    <scope>NUCLEOTIDE SEQUENCE [LARGE SCALE GENOMIC DNA]</scope>
    <source>
        <strain evidence="5 6">BIOML-A19</strain>
    </source>
</reference>
<evidence type="ECO:0000313" key="5">
    <source>
        <dbReference type="EMBL" id="KAA5499048.1"/>
    </source>
</evidence>
<dbReference type="InterPro" id="IPR010998">
    <property type="entry name" value="Integrase_recombinase_N"/>
</dbReference>
<dbReference type="Gene3D" id="1.10.150.130">
    <property type="match status" value="1"/>
</dbReference>
<gene>
    <name evidence="5" type="ORF">F2Y31_10685</name>
</gene>
<comment type="similarity">
    <text evidence="1">Belongs to the 'phage' integrase family.</text>
</comment>
<evidence type="ECO:0000256" key="1">
    <source>
        <dbReference type="ARBA" id="ARBA00008857"/>
    </source>
</evidence>
<dbReference type="Proteomes" id="UP000368418">
    <property type="component" value="Unassembled WGS sequence"/>
</dbReference>
<evidence type="ECO:0000313" key="6">
    <source>
        <dbReference type="Proteomes" id="UP000368418"/>
    </source>
</evidence>
<sequence length="443" mass="52019">MKVTAFIRKTASKNNVTDLARVYFRLRDKGGVDIKAASELSISPNHWSAEKQGYKSRIALVSDEKRMKFDEEIQNITRLISREYHRGVDGKWLQSLIEEYHHPSINSHAGSKSDEYRLVTQIQHYVDETILASDSRKHHLANIDKIGRYERFQREVIHRRGFQLNVDTITADDLRDLKRWMQEEHTYGEQFPLFYKDIPESKFKWERSENSITGCFYRIRTVIKWCIKKGMTKINPFDQYQIAQPMYGDPFFLNIEERDKVYYADLSALDPCYAVYRDVFMFQCLIGCRVSDLNSLTKANLVDGCIEYIPQKTKHEHANTVRVPLNQKAKDILSRYIDLDDALLPRFTQTMYNKMIKRILKHVGIDRMVRTLNPKTRQDEARPLWEVATSHTARKTFIGNLYKQVKDPNLIASMSGHSEGSRAFARYRKIDNEMKKELVNLLD</sequence>
<dbReference type="GO" id="GO:0006310">
    <property type="term" value="P:DNA recombination"/>
    <property type="evidence" value="ECO:0007669"/>
    <property type="project" value="UniProtKB-KW"/>
</dbReference>
<dbReference type="PANTHER" id="PTHR30349">
    <property type="entry name" value="PHAGE INTEGRASE-RELATED"/>
    <property type="match status" value="1"/>
</dbReference>
<dbReference type="InterPro" id="IPR011010">
    <property type="entry name" value="DNA_brk_join_enz"/>
</dbReference>
<dbReference type="InterPro" id="IPR050090">
    <property type="entry name" value="Tyrosine_recombinase_XerCD"/>
</dbReference>
<accession>A0A9P4A723</accession>
<keyword evidence="3" id="KW-0233">DNA recombination</keyword>
<dbReference type="GO" id="GO:0003677">
    <property type="term" value="F:DNA binding"/>
    <property type="evidence" value="ECO:0007669"/>
    <property type="project" value="UniProtKB-KW"/>
</dbReference>
<dbReference type="PROSITE" id="PS51898">
    <property type="entry name" value="TYR_RECOMBINASE"/>
    <property type="match status" value="1"/>
</dbReference>
<dbReference type="SUPFAM" id="SSF56349">
    <property type="entry name" value="DNA breaking-rejoining enzymes"/>
    <property type="match status" value="1"/>
</dbReference>
<protein>
    <submittedName>
        <fullName evidence="5">Site-specific integrase</fullName>
    </submittedName>
</protein>
<dbReference type="Gene3D" id="1.10.443.10">
    <property type="entry name" value="Intergrase catalytic core"/>
    <property type="match status" value="1"/>
</dbReference>
<dbReference type="Pfam" id="PF00589">
    <property type="entry name" value="Phage_integrase"/>
    <property type="match status" value="1"/>
</dbReference>
<dbReference type="GO" id="GO:0015074">
    <property type="term" value="P:DNA integration"/>
    <property type="evidence" value="ECO:0007669"/>
    <property type="project" value="InterPro"/>
</dbReference>
<dbReference type="EMBL" id="VVYD01000008">
    <property type="protein sequence ID" value="KAA5499048.1"/>
    <property type="molecule type" value="Genomic_DNA"/>
</dbReference>
<proteinExistence type="inferred from homology"/>
<name>A0A9P4A723_9BACE</name>
<organism evidence="5 6">
    <name type="scientific">Bacteroides caccae</name>
    <dbReference type="NCBI Taxonomy" id="47678"/>
    <lineage>
        <taxon>Bacteria</taxon>
        <taxon>Pseudomonadati</taxon>
        <taxon>Bacteroidota</taxon>
        <taxon>Bacteroidia</taxon>
        <taxon>Bacteroidales</taxon>
        <taxon>Bacteroidaceae</taxon>
        <taxon>Bacteroides</taxon>
    </lineage>
</organism>
<dbReference type="RefSeq" id="WP_149882816.1">
    <property type="nucleotide sequence ID" value="NZ_CACRTB010000038.1"/>
</dbReference>
<evidence type="ECO:0000259" key="4">
    <source>
        <dbReference type="PROSITE" id="PS51898"/>
    </source>
</evidence>
<dbReference type="InterPro" id="IPR013762">
    <property type="entry name" value="Integrase-like_cat_sf"/>
</dbReference>
<feature type="domain" description="Tyr recombinase" evidence="4">
    <location>
        <begin position="248"/>
        <end position="440"/>
    </location>
</feature>
<keyword evidence="2" id="KW-0238">DNA-binding</keyword>
<evidence type="ECO:0000256" key="3">
    <source>
        <dbReference type="ARBA" id="ARBA00023172"/>
    </source>
</evidence>
<dbReference type="InterPro" id="IPR002104">
    <property type="entry name" value="Integrase_catalytic"/>
</dbReference>
<comment type="caution">
    <text evidence="5">The sequence shown here is derived from an EMBL/GenBank/DDBJ whole genome shotgun (WGS) entry which is preliminary data.</text>
</comment>